<dbReference type="PROSITE" id="PS51608">
    <property type="entry name" value="SAM_MT_UBIE"/>
    <property type="match status" value="1"/>
</dbReference>
<comment type="caution">
    <text evidence="5">The sequence shown here is derived from an EMBL/GenBank/DDBJ whole genome shotgun (WGS) entry which is preliminary data.</text>
</comment>
<accession>A0A2I1PCC2</accession>
<dbReference type="InterPro" id="IPR023576">
    <property type="entry name" value="UbiE/COQ5_MeTrFase_CS"/>
</dbReference>
<protein>
    <recommendedName>
        <fullName evidence="4">Demethylmenaquinone methyltransferase</fullName>
        <ecNumber evidence="4">2.1.1.163</ecNumber>
    </recommendedName>
</protein>
<dbReference type="OrthoDB" id="9808140at2"/>
<dbReference type="PROSITE" id="PS01184">
    <property type="entry name" value="UBIE_2"/>
    <property type="match status" value="1"/>
</dbReference>
<name>A0A2I1PCC2_9MICO</name>
<keyword evidence="1 4" id="KW-0489">Methyltransferase</keyword>
<dbReference type="GO" id="GO:0032259">
    <property type="term" value="P:methylation"/>
    <property type="evidence" value="ECO:0007669"/>
    <property type="project" value="UniProtKB-KW"/>
</dbReference>
<dbReference type="PANTHER" id="PTHR43591:SF24">
    <property type="entry name" value="2-METHOXY-6-POLYPRENYL-1,4-BENZOQUINOL METHYLASE, MITOCHONDRIAL"/>
    <property type="match status" value="1"/>
</dbReference>
<dbReference type="GO" id="GO:0009234">
    <property type="term" value="P:menaquinone biosynthetic process"/>
    <property type="evidence" value="ECO:0007669"/>
    <property type="project" value="UniProtKB-UniRule"/>
</dbReference>
<keyword evidence="4" id="KW-0474">Menaquinone biosynthesis</keyword>
<dbReference type="CDD" id="cd02440">
    <property type="entry name" value="AdoMet_MTases"/>
    <property type="match status" value="1"/>
</dbReference>
<reference evidence="5 6" key="1">
    <citation type="submission" date="2017-12" db="EMBL/GenBank/DDBJ databases">
        <title>Phylogenetic diversity of female urinary microbiome.</title>
        <authorList>
            <person name="Thomas-White K."/>
            <person name="Wolfe A.J."/>
        </authorList>
    </citation>
    <scope>NUCLEOTIDE SEQUENCE [LARGE SCALE GENOMIC DNA]</scope>
    <source>
        <strain evidence="5 6">UMB1298</strain>
    </source>
</reference>
<comment type="catalytic activity">
    <reaction evidence="4">
        <text>a 2-demethylmenaquinol + S-adenosyl-L-methionine = a menaquinol + S-adenosyl-L-homocysteine + H(+)</text>
        <dbReference type="Rhea" id="RHEA:42640"/>
        <dbReference type="Rhea" id="RHEA-COMP:9539"/>
        <dbReference type="Rhea" id="RHEA-COMP:9563"/>
        <dbReference type="ChEBI" id="CHEBI:15378"/>
        <dbReference type="ChEBI" id="CHEBI:18151"/>
        <dbReference type="ChEBI" id="CHEBI:55437"/>
        <dbReference type="ChEBI" id="CHEBI:57856"/>
        <dbReference type="ChEBI" id="CHEBI:59789"/>
        <dbReference type="EC" id="2.1.1.163"/>
    </reaction>
</comment>
<evidence type="ECO:0000256" key="2">
    <source>
        <dbReference type="ARBA" id="ARBA00022679"/>
    </source>
</evidence>
<sequence>MSRASLAKDPSHVSEMFDEVAPRYDCTNDILSMGQARLWRRAVTRAVAPRPGLRVLDLGAGTGTSSEPLADAGADVVPADFSEGMLAEGRRRRPDLPFTRADAMDLPFEDASFDVVTISFALRNVADPAVALREMARVTRPGGRLVLCEFSTPTLAPFRAVYERYLMKALPAIAGRVSSNPESYEYLAESIEAWPAQAGVRDLVVGSGWTDVRWRNLSGGVVALHTAQRADVPALARY</sequence>
<dbReference type="UniPathway" id="UPA00079">
    <property type="reaction ID" value="UER00169"/>
</dbReference>
<feature type="binding site" evidence="4">
    <location>
        <begin position="102"/>
        <end position="103"/>
    </location>
    <ligand>
        <name>S-adenosyl-L-methionine</name>
        <dbReference type="ChEBI" id="CHEBI:59789"/>
    </ligand>
</feature>
<comment type="function">
    <text evidence="4">Methyltransferase required for the conversion of demethylmenaquinol (DMKH2) to menaquinol (MKH2).</text>
</comment>
<evidence type="ECO:0000313" key="6">
    <source>
        <dbReference type="Proteomes" id="UP000234206"/>
    </source>
</evidence>
<dbReference type="Gene3D" id="3.40.50.150">
    <property type="entry name" value="Vaccinia Virus protein VP39"/>
    <property type="match status" value="1"/>
</dbReference>
<dbReference type="InterPro" id="IPR029063">
    <property type="entry name" value="SAM-dependent_MTases_sf"/>
</dbReference>
<dbReference type="EMBL" id="PKIZ01000004">
    <property type="protein sequence ID" value="PKZ42277.1"/>
    <property type="molecule type" value="Genomic_DNA"/>
</dbReference>
<evidence type="ECO:0000313" key="5">
    <source>
        <dbReference type="EMBL" id="PKZ42277.1"/>
    </source>
</evidence>
<dbReference type="SUPFAM" id="SSF53335">
    <property type="entry name" value="S-adenosyl-L-methionine-dependent methyltransferases"/>
    <property type="match status" value="1"/>
</dbReference>
<keyword evidence="6" id="KW-1185">Reference proteome</keyword>
<comment type="similarity">
    <text evidence="4">Belongs to the class I-like SAM-binding methyltransferase superfamily. MenG/UbiE family.</text>
</comment>
<dbReference type="InterPro" id="IPR004033">
    <property type="entry name" value="UbiE/COQ5_MeTrFase"/>
</dbReference>
<dbReference type="Proteomes" id="UP000234206">
    <property type="component" value="Unassembled WGS sequence"/>
</dbReference>
<organism evidence="5 6">
    <name type="scientific">Kytococcus schroeteri</name>
    <dbReference type="NCBI Taxonomy" id="138300"/>
    <lineage>
        <taxon>Bacteria</taxon>
        <taxon>Bacillati</taxon>
        <taxon>Actinomycetota</taxon>
        <taxon>Actinomycetes</taxon>
        <taxon>Micrococcales</taxon>
        <taxon>Kytococcaceae</taxon>
        <taxon>Kytococcus</taxon>
    </lineage>
</organism>
<dbReference type="PANTHER" id="PTHR43591">
    <property type="entry name" value="METHYLTRANSFERASE"/>
    <property type="match status" value="1"/>
</dbReference>
<comment type="pathway">
    <text evidence="4">Quinol/quinone metabolism; menaquinone biosynthesis; menaquinol from 1,4-dihydroxy-2-naphthoate: step 2/2.</text>
</comment>
<keyword evidence="2 4" id="KW-0808">Transferase</keyword>
<dbReference type="Pfam" id="PF01209">
    <property type="entry name" value="Ubie_methyltran"/>
    <property type="match status" value="1"/>
</dbReference>
<dbReference type="AlphaFoldDB" id="A0A2I1PCC2"/>
<dbReference type="NCBIfam" id="NF001241">
    <property type="entry name" value="PRK00216.1-2"/>
    <property type="match status" value="1"/>
</dbReference>
<evidence type="ECO:0000256" key="1">
    <source>
        <dbReference type="ARBA" id="ARBA00022603"/>
    </source>
</evidence>
<dbReference type="GO" id="GO:0043770">
    <property type="term" value="F:demethylmenaquinone methyltransferase activity"/>
    <property type="evidence" value="ECO:0007669"/>
    <property type="project" value="UniProtKB-UniRule"/>
</dbReference>
<dbReference type="EC" id="2.1.1.163" evidence="4"/>
<gene>
    <name evidence="4" type="primary">menG</name>
    <name evidence="5" type="ORF">CYJ76_02975</name>
</gene>
<feature type="binding site" evidence="4">
    <location>
        <position position="80"/>
    </location>
    <ligand>
        <name>S-adenosyl-L-methionine</name>
        <dbReference type="ChEBI" id="CHEBI:59789"/>
    </ligand>
</feature>
<dbReference type="RefSeq" id="WP_101849217.1">
    <property type="nucleotide sequence ID" value="NZ_JBHLVH010000027.1"/>
</dbReference>
<feature type="binding site" evidence="4">
    <location>
        <position position="119"/>
    </location>
    <ligand>
        <name>S-adenosyl-L-methionine</name>
        <dbReference type="ChEBI" id="CHEBI:59789"/>
    </ligand>
</feature>
<dbReference type="NCBIfam" id="TIGR01934">
    <property type="entry name" value="MenG_MenH_UbiE"/>
    <property type="match status" value="1"/>
</dbReference>
<proteinExistence type="inferred from homology"/>
<evidence type="ECO:0000256" key="4">
    <source>
        <dbReference type="HAMAP-Rule" id="MF_01813"/>
    </source>
</evidence>
<feature type="binding site" evidence="4">
    <location>
        <position position="62"/>
    </location>
    <ligand>
        <name>S-adenosyl-L-methionine</name>
        <dbReference type="ChEBI" id="CHEBI:59789"/>
    </ligand>
</feature>
<evidence type="ECO:0000256" key="3">
    <source>
        <dbReference type="ARBA" id="ARBA00022691"/>
    </source>
</evidence>
<keyword evidence="3 4" id="KW-0949">S-adenosyl-L-methionine</keyword>
<dbReference type="HAMAP" id="MF_01813">
    <property type="entry name" value="MenG_UbiE_methyltr"/>
    <property type="match status" value="1"/>
</dbReference>